<dbReference type="Gene3D" id="3.30.230.70">
    <property type="entry name" value="GHMP Kinase, N-terminal domain"/>
    <property type="match status" value="1"/>
</dbReference>
<dbReference type="PANTHER" id="PTHR11953:SF0">
    <property type="entry name" value="EXOSOME COMPLEX COMPONENT RRP41"/>
    <property type="match status" value="1"/>
</dbReference>
<keyword evidence="7" id="KW-0694">RNA-binding</keyword>
<dbReference type="NCBIfam" id="TIGR01966">
    <property type="entry name" value="RNasePH"/>
    <property type="match status" value="1"/>
</dbReference>
<dbReference type="InterPro" id="IPR015847">
    <property type="entry name" value="ExoRNase_PH_dom2"/>
</dbReference>
<comment type="catalytic activity">
    <reaction evidence="8">
        <text>tRNA(n+1) + phosphate = tRNA(n) + a ribonucleoside 5'-diphosphate</text>
        <dbReference type="Rhea" id="RHEA:10628"/>
        <dbReference type="Rhea" id="RHEA-COMP:17343"/>
        <dbReference type="Rhea" id="RHEA-COMP:17344"/>
        <dbReference type="ChEBI" id="CHEBI:43474"/>
        <dbReference type="ChEBI" id="CHEBI:57930"/>
        <dbReference type="ChEBI" id="CHEBI:173114"/>
        <dbReference type="EC" id="2.7.7.56"/>
    </reaction>
</comment>
<dbReference type="Proteomes" id="UP001232445">
    <property type="component" value="Unassembled WGS sequence"/>
</dbReference>
<feature type="compositionally biased region" description="Polar residues" evidence="9">
    <location>
        <begin position="254"/>
        <end position="265"/>
    </location>
</feature>
<dbReference type="InterPro" id="IPR001247">
    <property type="entry name" value="ExoRNase_PH_dom1"/>
</dbReference>
<keyword evidence="4 8" id="KW-0808">Transferase</keyword>
<dbReference type="InterPro" id="IPR027408">
    <property type="entry name" value="PNPase/RNase_PH_dom_sf"/>
</dbReference>
<dbReference type="EC" id="2.7.7.56" evidence="8"/>
<dbReference type="InterPro" id="IPR018336">
    <property type="entry name" value="RNase_PH_CS"/>
</dbReference>
<feature type="region of interest" description="Disordered" evidence="9">
    <location>
        <begin position="243"/>
        <end position="265"/>
    </location>
</feature>
<dbReference type="InterPro" id="IPR050080">
    <property type="entry name" value="RNase_PH"/>
</dbReference>
<evidence type="ECO:0000256" key="7">
    <source>
        <dbReference type="ARBA" id="ARBA00022884"/>
    </source>
</evidence>
<comment type="similarity">
    <text evidence="1 8">Belongs to the RNase PH family.</text>
</comment>
<feature type="binding site" evidence="8">
    <location>
        <position position="86"/>
    </location>
    <ligand>
        <name>phosphate</name>
        <dbReference type="ChEBI" id="CHEBI:43474"/>
        <note>substrate</note>
    </ligand>
</feature>
<keyword evidence="2 8" id="KW-0698">rRNA processing</keyword>
<gene>
    <name evidence="8" type="primary">rph</name>
    <name evidence="12" type="ORF">J2S00_003717</name>
</gene>
<evidence type="ECO:0000256" key="5">
    <source>
        <dbReference type="ARBA" id="ARBA00022694"/>
    </source>
</evidence>
<evidence type="ECO:0000256" key="3">
    <source>
        <dbReference type="ARBA" id="ARBA00022555"/>
    </source>
</evidence>
<dbReference type="Pfam" id="PF01138">
    <property type="entry name" value="RNase_PH"/>
    <property type="match status" value="1"/>
</dbReference>
<comment type="subunit">
    <text evidence="8">Homohexameric ring arranged as a trimer of dimers.</text>
</comment>
<dbReference type="SUPFAM" id="SSF55666">
    <property type="entry name" value="Ribonuclease PH domain 2-like"/>
    <property type="match status" value="1"/>
</dbReference>
<evidence type="ECO:0000313" key="13">
    <source>
        <dbReference type="Proteomes" id="UP001232445"/>
    </source>
</evidence>
<evidence type="ECO:0000256" key="2">
    <source>
        <dbReference type="ARBA" id="ARBA00022552"/>
    </source>
</evidence>
<dbReference type="EMBL" id="JAUSUQ010000022">
    <property type="protein sequence ID" value="MDQ0340877.1"/>
    <property type="molecule type" value="Genomic_DNA"/>
</dbReference>
<evidence type="ECO:0000256" key="1">
    <source>
        <dbReference type="ARBA" id="ARBA00006678"/>
    </source>
</evidence>
<keyword evidence="13" id="KW-1185">Reference proteome</keyword>
<dbReference type="InterPro" id="IPR020568">
    <property type="entry name" value="Ribosomal_Su5_D2-typ_SF"/>
</dbReference>
<dbReference type="PANTHER" id="PTHR11953">
    <property type="entry name" value="EXOSOME COMPLEX COMPONENT"/>
    <property type="match status" value="1"/>
</dbReference>
<protein>
    <recommendedName>
        <fullName evidence="8">Ribonuclease PH</fullName>
        <shortName evidence="8">RNase PH</shortName>
        <ecNumber evidence="8">2.7.7.56</ecNumber>
    </recommendedName>
    <alternativeName>
        <fullName evidence="8">tRNA nucleotidyltransferase</fullName>
    </alternativeName>
</protein>
<dbReference type="CDD" id="cd11362">
    <property type="entry name" value="RNase_PH_bact"/>
    <property type="match status" value="1"/>
</dbReference>
<sequence>MRRDQRGLDQLRQVKIHPHYIKHAEGSVLIEVGDTRVICTATVEDKVPPFMRGQGKGWVTAEYAMLPRATEQRNVREAAKGKLSGRTMEIQRLIGRALRSVVDLEAMGERTIWLDCDVIQADGGTRTASITGAFTALCFALYKLVEREQISHIPVRDFLAATSVGILEDNEILLDLCYEEDAQARVDMNIVMTGKGEFVEIQGTGEEHPFTREQLNTLLAYAEKGIQELINLQKDVLGPIADHIGRKPEPATTEKVTGTEQQLPN</sequence>
<feature type="domain" description="Exoribonuclease phosphorolytic" evidence="10">
    <location>
        <begin position="10"/>
        <end position="138"/>
    </location>
</feature>
<dbReference type="RefSeq" id="WP_307343272.1">
    <property type="nucleotide sequence ID" value="NZ_JAUSUQ010000022.1"/>
</dbReference>
<reference evidence="12 13" key="1">
    <citation type="submission" date="2023-07" db="EMBL/GenBank/DDBJ databases">
        <title>Genomic Encyclopedia of Type Strains, Phase IV (KMG-IV): sequencing the most valuable type-strain genomes for metagenomic binning, comparative biology and taxonomic classification.</title>
        <authorList>
            <person name="Goeker M."/>
        </authorList>
    </citation>
    <scope>NUCLEOTIDE SEQUENCE [LARGE SCALE GENOMIC DNA]</scope>
    <source>
        <strain evidence="12 13">DSM 17740</strain>
    </source>
</reference>
<evidence type="ECO:0000259" key="11">
    <source>
        <dbReference type="Pfam" id="PF03725"/>
    </source>
</evidence>
<keyword evidence="5 8" id="KW-0819">tRNA processing</keyword>
<name>A0ABU0CXR5_9BACI</name>
<proteinExistence type="inferred from homology"/>
<evidence type="ECO:0000259" key="10">
    <source>
        <dbReference type="Pfam" id="PF01138"/>
    </source>
</evidence>
<keyword evidence="6 8" id="KW-0548">Nucleotidyltransferase</keyword>
<dbReference type="InterPro" id="IPR002381">
    <property type="entry name" value="RNase_PH_bac-type"/>
</dbReference>
<comment type="function">
    <text evidence="8">Phosphorolytic 3'-5' exoribonuclease that plays an important role in tRNA 3'-end maturation. Removes nucleotide residues following the 3'-CCA terminus of tRNAs; can also add nucleotides to the ends of RNA molecules by using nucleoside diphosphates as substrates, but this may not be physiologically important. Probably plays a role in initiation of 16S rRNA degradation (leading to ribosome degradation) during starvation.</text>
</comment>
<comment type="caution">
    <text evidence="12">The sequence shown here is derived from an EMBL/GenBank/DDBJ whole genome shotgun (WGS) entry which is preliminary data.</text>
</comment>
<accession>A0ABU0CXR5</accession>
<dbReference type="SUPFAM" id="SSF54211">
    <property type="entry name" value="Ribosomal protein S5 domain 2-like"/>
    <property type="match status" value="1"/>
</dbReference>
<keyword evidence="3 8" id="KW-0820">tRNA-binding</keyword>
<organism evidence="12 13">
    <name type="scientific">Caldalkalibacillus uzonensis</name>
    <dbReference type="NCBI Taxonomy" id="353224"/>
    <lineage>
        <taxon>Bacteria</taxon>
        <taxon>Bacillati</taxon>
        <taxon>Bacillota</taxon>
        <taxon>Bacilli</taxon>
        <taxon>Bacillales</taxon>
        <taxon>Bacillaceae</taxon>
        <taxon>Caldalkalibacillus</taxon>
    </lineage>
</organism>
<evidence type="ECO:0000256" key="4">
    <source>
        <dbReference type="ARBA" id="ARBA00022679"/>
    </source>
</evidence>
<dbReference type="HAMAP" id="MF_00564">
    <property type="entry name" value="RNase_PH"/>
    <property type="match status" value="1"/>
</dbReference>
<dbReference type="PROSITE" id="PS01277">
    <property type="entry name" value="RIBONUCLEASE_PH"/>
    <property type="match status" value="1"/>
</dbReference>
<dbReference type="Pfam" id="PF03725">
    <property type="entry name" value="RNase_PH_C"/>
    <property type="match status" value="1"/>
</dbReference>
<dbReference type="InterPro" id="IPR036345">
    <property type="entry name" value="ExoRNase_PH_dom2_sf"/>
</dbReference>
<evidence type="ECO:0000256" key="9">
    <source>
        <dbReference type="SAM" id="MobiDB-lite"/>
    </source>
</evidence>
<feature type="binding site" evidence="8">
    <location>
        <begin position="124"/>
        <end position="126"/>
    </location>
    <ligand>
        <name>phosphate</name>
        <dbReference type="ChEBI" id="CHEBI:43474"/>
        <note>substrate</note>
    </ligand>
</feature>
<evidence type="ECO:0000256" key="6">
    <source>
        <dbReference type="ARBA" id="ARBA00022695"/>
    </source>
</evidence>
<evidence type="ECO:0000313" key="12">
    <source>
        <dbReference type="EMBL" id="MDQ0340877.1"/>
    </source>
</evidence>
<feature type="domain" description="Exoribonuclease phosphorolytic" evidence="11">
    <location>
        <begin position="158"/>
        <end position="224"/>
    </location>
</feature>
<evidence type="ECO:0000256" key="8">
    <source>
        <dbReference type="HAMAP-Rule" id="MF_00564"/>
    </source>
</evidence>
<dbReference type="GO" id="GO:0009022">
    <property type="term" value="F:tRNA nucleotidyltransferase activity"/>
    <property type="evidence" value="ECO:0007669"/>
    <property type="project" value="UniProtKB-EC"/>
</dbReference>